<gene>
    <name evidence="8" type="ORF">FHX39_002153</name>
</gene>
<feature type="DNA-binding region" description="H-T-H motif" evidence="5">
    <location>
        <begin position="48"/>
        <end position="67"/>
    </location>
</feature>
<dbReference type="InterPro" id="IPR009057">
    <property type="entry name" value="Homeodomain-like_sf"/>
</dbReference>
<evidence type="ECO:0000256" key="5">
    <source>
        <dbReference type="PROSITE-ProRule" id="PRU00335"/>
    </source>
</evidence>
<dbReference type="EMBL" id="JACHZG010000001">
    <property type="protein sequence ID" value="MBB3327209.1"/>
    <property type="molecule type" value="Genomic_DNA"/>
</dbReference>
<dbReference type="AlphaFoldDB" id="A0A7W5JVU5"/>
<dbReference type="Pfam" id="PF00440">
    <property type="entry name" value="TetR_N"/>
    <property type="match status" value="1"/>
</dbReference>
<evidence type="ECO:0000256" key="4">
    <source>
        <dbReference type="ARBA" id="ARBA00023163"/>
    </source>
</evidence>
<accession>A0A7W5JVU5</accession>
<organism evidence="8 9">
    <name type="scientific">Microlunatus antarcticus</name>
    <dbReference type="NCBI Taxonomy" id="53388"/>
    <lineage>
        <taxon>Bacteria</taxon>
        <taxon>Bacillati</taxon>
        <taxon>Actinomycetota</taxon>
        <taxon>Actinomycetes</taxon>
        <taxon>Propionibacteriales</taxon>
        <taxon>Propionibacteriaceae</taxon>
        <taxon>Microlunatus</taxon>
    </lineage>
</organism>
<dbReference type="RefSeq" id="WP_183338287.1">
    <property type="nucleotide sequence ID" value="NZ_JACHZG010000001.1"/>
</dbReference>
<dbReference type="SUPFAM" id="SSF46689">
    <property type="entry name" value="Homeodomain-like"/>
    <property type="match status" value="1"/>
</dbReference>
<dbReference type="Gene3D" id="1.10.357.10">
    <property type="entry name" value="Tetracycline Repressor, domain 2"/>
    <property type="match status" value="1"/>
</dbReference>
<dbReference type="PRINTS" id="PR00455">
    <property type="entry name" value="HTHTETR"/>
</dbReference>
<keyword evidence="4" id="KW-0804">Transcription</keyword>
<dbReference type="GO" id="GO:0000976">
    <property type="term" value="F:transcription cis-regulatory region binding"/>
    <property type="evidence" value="ECO:0007669"/>
    <property type="project" value="TreeGrafter"/>
</dbReference>
<evidence type="ECO:0000256" key="1">
    <source>
        <dbReference type="ARBA" id="ARBA00022491"/>
    </source>
</evidence>
<dbReference type="Proteomes" id="UP000565572">
    <property type="component" value="Unassembled WGS sequence"/>
</dbReference>
<keyword evidence="1" id="KW-0678">Repressor</keyword>
<dbReference type="Pfam" id="PF13977">
    <property type="entry name" value="TetR_C_6"/>
    <property type="match status" value="1"/>
</dbReference>
<keyword evidence="2" id="KW-0805">Transcription regulation</keyword>
<reference evidence="8 9" key="1">
    <citation type="submission" date="2020-08" db="EMBL/GenBank/DDBJ databases">
        <title>Sequencing the genomes of 1000 actinobacteria strains.</title>
        <authorList>
            <person name="Klenk H.-P."/>
        </authorList>
    </citation>
    <scope>NUCLEOTIDE SEQUENCE [LARGE SCALE GENOMIC DNA]</scope>
    <source>
        <strain evidence="8 9">DSM 11053</strain>
    </source>
</reference>
<dbReference type="PANTHER" id="PTHR30055">
    <property type="entry name" value="HTH-TYPE TRANSCRIPTIONAL REGULATOR RUTR"/>
    <property type="match status" value="1"/>
</dbReference>
<dbReference type="PROSITE" id="PS50977">
    <property type="entry name" value="HTH_TETR_2"/>
    <property type="match status" value="1"/>
</dbReference>
<feature type="domain" description="HTH tetR-type" evidence="7">
    <location>
        <begin position="25"/>
        <end position="85"/>
    </location>
</feature>
<sequence length="218" mass="23748">MPSESDAPTDRATGPGSRGPYPKGVRRRQEILDRTIEVFADVGFEGASLRAVGEAIGVSHAALRRYFDTREELFLEVLREKDRQAMAEARGRDHDDHDDGSDVLGLARSLDAYASQVPGLMALRHSMVARALEAGNEHSRAFFLERYAALRGEVLSTLTLARAAGVVRDDLPLEAAATLVIATLDGLSTQWLLDPGLDIRPSMVLLEQLLTPPQPHVG</sequence>
<dbReference type="InterPro" id="IPR001647">
    <property type="entry name" value="HTH_TetR"/>
</dbReference>
<evidence type="ECO:0000256" key="6">
    <source>
        <dbReference type="SAM" id="MobiDB-lite"/>
    </source>
</evidence>
<proteinExistence type="predicted"/>
<dbReference type="PANTHER" id="PTHR30055:SF234">
    <property type="entry name" value="HTH-TYPE TRANSCRIPTIONAL REGULATOR BETI"/>
    <property type="match status" value="1"/>
</dbReference>
<evidence type="ECO:0000313" key="8">
    <source>
        <dbReference type="EMBL" id="MBB3327209.1"/>
    </source>
</evidence>
<dbReference type="InterPro" id="IPR050109">
    <property type="entry name" value="HTH-type_TetR-like_transc_reg"/>
</dbReference>
<protein>
    <submittedName>
        <fullName evidence="8">AcrR family transcriptional regulator</fullName>
    </submittedName>
</protein>
<evidence type="ECO:0000256" key="3">
    <source>
        <dbReference type="ARBA" id="ARBA00023125"/>
    </source>
</evidence>
<keyword evidence="3 5" id="KW-0238">DNA-binding</keyword>
<comment type="caution">
    <text evidence="8">The sequence shown here is derived from an EMBL/GenBank/DDBJ whole genome shotgun (WGS) entry which is preliminary data.</text>
</comment>
<dbReference type="GO" id="GO:0003700">
    <property type="term" value="F:DNA-binding transcription factor activity"/>
    <property type="evidence" value="ECO:0007669"/>
    <property type="project" value="TreeGrafter"/>
</dbReference>
<feature type="region of interest" description="Disordered" evidence="6">
    <location>
        <begin position="1"/>
        <end position="26"/>
    </location>
</feature>
<keyword evidence="9" id="KW-1185">Reference proteome</keyword>
<dbReference type="SUPFAM" id="SSF48498">
    <property type="entry name" value="Tetracyclin repressor-like, C-terminal domain"/>
    <property type="match status" value="1"/>
</dbReference>
<evidence type="ECO:0000256" key="2">
    <source>
        <dbReference type="ARBA" id="ARBA00023015"/>
    </source>
</evidence>
<name>A0A7W5JVU5_9ACTN</name>
<evidence type="ECO:0000313" key="9">
    <source>
        <dbReference type="Proteomes" id="UP000565572"/>
    </source>
</evidence>
<dbReference type="InterPro" id="IPR039538">
    <property type="entry name" value="BetI_C"/>
</dbReference>
<evidence type="ECO:0000259" key="7">
    <source>
        <dbReference type="PROSITE" id="PS50977"/>
    </source>
</evidence>
<dbReference type="InterPro" id="IPR036271">
    <property type="entry name" value="Tet_transcr_reg_TetR-rel_C_sf"/>
</dbReference>